<dbReference type="Pfam" id="PF00096">
    <property type="entry name" value="zf-C2H2"/>
    <property type="match status" value="1"/>
</dbReference>
<dbReference type="SUPFAM" id="SSF57667">
    <property type="entry name" value="beta-beta-alpha zinc fingers"/>
    <property type="match status" value="3"/>
</dbReference>
<evidence type="ECO:0000256" key="4">
    <source>
        <dbReference type="ARBA" id="ARBA00022737"/>
    </source>
</evidence>
<evidence type="ECO:0000259" key="13">
    <source>
        <dbReference type="PROSITE" id="PS50157"/>
    </source>
</evidence>
<evidence type="ECO:0000256" key="2">
    <source>
        <dbReference type="ARBA" id="ARBA00006991"/>
    </source>
</evidence>
<dbReference type="GO" id="GO:0008270">
    <property type="term" value="F:zinc ion binding"/>
    <property type="evidence" value="ECO:0007669"/>
    <property type="project" value="UniProtKB-KW"/>
</dbReference>
<evidence type="ECO:0000256" key="7">
    <source>
        <dbReference type="ARBA" id="ARBA00023015"/>
    </source>
</evidence>
<dbReference type="GO" id="GO:0000981">
    <property type="term" value="F:DNA-binding transcription factor activity, RNA polymerase II-specific"/>
    <property type="evidence" value="ECO:0007669"/>
    <property type="project" value="TreeGrafter"/>
</dbReference>
<dbReference type="InterPro" id="IPR036236">
    <property type="entry name" value="Znf_C2H2_sf"/>
</dbReference>
<dbReference type="SMART" id="SM00355">
    <property type="entry name" value="ZnF_C2H2"/>
    <property type="match status" value="5"/>
</dbReference>
<feature type="domain" description="C2H2-type" evidence="13">
    <location>
        <begin position="372"/>
        <end position="399"/>
    </location>
</feature>
<dbReference type="GO" id="GO:0005634">
    <property type="term" value="C:nucleus"/>
    <property type="evidence" value="ECO:0007669"/>
    <property type="project" value="UniProtKB-SubCell"/>
</dbReference>
<evidence type="ECO:0000256" key="1">
    <source>
        <dbReference type="ARBA" id="ARBA00004123"/>
    </source>
</evidence>
<feature type="compositionally biased region" description="Low complexity" evidence="12">
    <location>
        <begin position="531"/>
        <end position="543"/>
    </location>
</feature>
<keyword evidence="7" id="KW-0805">Transcription regulation</keyword>
<feature type="region of interest" description="Disordered" evidence="12">
    <location>
        <begin position="499"/>
        <end position="543"/>
    </location>
</feature>
<dbReference type="PANTHER" id="PTHR23235:SF142">
    <property type="entry name" value="ZINC FINGER PROTEIN 384"/>
    <property type="match status" value="1"/>
</dbReference>
<evidence type="ECO:0000256" key="8">
    <source>
        <dbReference type="ARBA" id="ARBA00023125"/>
    </source>
</evidence>
<comment type="subcellular location">
    <subcellularLocation>
        <location evidence="1">Nucleus</location>
    </subcellularLocation>
</comment>
<keyword evidence="4" id="KW-0677">Repeat</keyword>
<dbReference type="AlphaFoldDB" id="A0A226E192"/>
<keyword evidence="9" id="KW-0804">Transcription</keyword>
<evidence type="ECO:0000256" key="10">
    <source>
        <dbReference type="ARBA" id="ARBA00023242"/>
    </source>
</evidence>
<sequence>MEGFECKLVSSAAWPFDPLSAQELLLLERKPPLFASSDSHQTNNNKLLAFSTLNLNSSSLSPFDLNLSSADAEDAVSSSIVGVDANVEDINNNSGLVGVSFLTLEPLVAAELAPSSQSRVHILRSCFAPRDVDDMQNQDQSQGQGDQQQAVANNGQTRIMSSPPSASSTTMNFKHEVTELEDERTLPKFAEIRTFHPPQQLRDDRNQTVTGSDANNVEVDCDDVDGIYFSIQELDQYDRDGGKRYMIEDLMGDGCNPVDGDGDIVDSPEFLPPSTVTTLDVDLLDVDEDDDDVGQTSTSNSNSFDLDLDLDDKEGDYSMDVDIAELRRHKLPQLEGEDGEKQELKCKFCGFVCCSKSSLGIHERRHTGERPYACKYCGRLFNSAQCCKHHERLHTGDKPFECQYCGKKYAVSTRLKRHERVHTREEPYKCGEPGCGKTFRWFDAFRDHRNTHNGVALYLCSVCGKSFTSYLKFYYHERGHFLKRERDRDRDRAKKLQLQLQGINPDQVQPLMAPAPPKKKKAAAKKKKPATPKTKQVAKANRG</sequence>
<accession>A0A226E192</accession>
<dbReference type="FunFam" id="3.30.160.60:FF:001480">
    <property type="entry name" value="Si:cabz01071911.3"/>
    <property type="match status" value="1"/>
</dbReference>
<dbReference type="OrthoDB" id="40579at2759"/>
<comment type="caution">
    <text evidence="14">The sequence shown here is derived from an EMBL/GenBank/DDBJ whole genome shotgun (WGS) entry which is preliminary data.</text>
</comment>
<dbReference type="PANTHER" id="PTHR23235">
    <property type="entry name" value="KRUEPPEL-LIKE TRANSCRIPTION FACTOR"/>
    <property type="match status" value="1"/>
</dbReference>
<keyword evidence="15" id="KW-1185">Reference proteome</keyword>
<feature type="domain" description="C2H2-type" evidence="13">
    <location>
        <begin position="400"/>
        <end position="427"/>
    </location>
</feature>
<evidence type="ECO:0000313" key="14">
    <source>
        <dbReference type="EMBL" id="OXA51303.1"/>
    </source>
</evidence>
<dbReference type="FunFam" id="3.30.160.60:FF:000193">
    <property type="entry name" value="Zinc finger protein 300"/>
    <property type="match status" value="1"/>
</dbReference>
<evidence type="ECO:0000256" key="3">
    <source>
        <dbReference type="ARBA" id="ARBA00022723"/>
    </source>
</evidence>
<evidence type="ECO:0000256" key="12">
    <source>
        <dbReference type="SAM" id="MobiDB-lite"/>
    </source>
</evidence>
<organism evidence="14 15">
    <name type="scientific">Folsomia candida</name>
    <name type="common">Springtail</name>
    <dbReference type="NCBI Taxonomy" id="158441"/>
    <lineage>
        <taxon>Eukaryota</taxon>
        <taxon>Metazoa</taxon>
        <taxon>Ecdysozoa</taxon>
        <taxon>Arthropoda</taxon>
        <taxon>Hexapoda</taxon>
        <taxon>Collembola</taxon>
        <taxon>Entomobryomorpha</taxon>
        <taxon>Isotomoidea</taxon>
        <taxon>Isotomidae</taxon>
        <taxon>Proisotominae</taxon>
        <taxon>Folsomia</taxon>
    </lineage>
</organism>
<evidence type="ECO:0000256" key="9">
    <source>
        <dbReference type="ARBA" id="ARBA00023163"/>
    </source>
</evidence>
<feature type="domain" description="C2H2-type" evidence="13">
    <location>
        <begin position="458"/>
        <end position="485"/>
    </location>
</feature>
<feature type="domain" description="C2H2-type" evidence="13">
    <location>
        <begin position="344"/>
        <end position="371"/>
    </location>
</feature>
<gene>
    <name evidence="14" type="ORF">Fcan01_14486</name>
</gene>
<feature type="domain" description="C2H2-type" evidence="13">
    <location>
        <begin position="428"/>
        <end position="454"/>
    </location>
</feature>
<feature type="compositionally biased region" description="Basic residues" evidence="12">
    <location>
        <begin position="517"/>
        <end position="530"/>
    </location>
</feature>
<dbReference type="OMA" id="HRNTHNG"/>
<dbReference type="PROSITE" id="PS00028">
    <property type="entry name" value="ZINC_FINGER_C2H2_1"/>
    <property type="match status" value="5"/>
</dbReference>
<dbReference type="Gene3D" id="3.30.160.60">
    <property type="entry name" value="Classic Zinc Finger"/>
    <property type="match status" value="4"/>
</dbReference>
<keyword evidence="3" id="KW-0479">Metal-binding</keyword>
<evidence type="ECO:0000256" key="11">
    <source>
        <dbReference type="PROSITE-ProRule" id="PRU00042"/>
    </source>
</evidence>
<protein>
    <submittedName>
        <fullName evidence="14">Zinc finger protein 8</fullName>
    </submittedName>
</protein>
<dbReference type="EMBL" id="LNIX01000008">
    <property type="protein sequence ID" value="OXA51303.1"/>
    <property type="molecule type" value="Genomic_DNA"/>
</dbReference>
<dbReference type="PROSITE" id="PS50157">
    <property type="entry name" value="ZINC_FINGER_C2H2_2"/>
    <property type="match status" value="5"/>
</dbReference>
<keyword evidence="8" id="KW-0238">DNA-binding</keyword>
<evidence type="ECO:0000256" key="5">
    <source>
        <dbReference type="ARBA" id="ARBA00022771"/>
    </source>
</evidence>
<reference evidence="14 15" key="1">
    <citation type="submission" date="2015-12" db="EMBL/GenBank/DDBJ databases">
        <title>The genome of Folsomia candida.</title>
        <authorList>
            <person name="Faddeeva A."/>
            <person name="Derks M.F."/>
            <person name="Anvar Y."/>
            <person name="Smit S."/>
            <person name="Van Straalen N."/>
            <person name="Roelofs D."/>
        </authorList>
    </citation>
    <scope>NUCLEOTIDE SEQUENCE [LARGE SCALE GENOMIC DNA]</scope>
    <source>
        <strain evidence="14 15">VU population</strain>
        <tissue evidence="14">Whole body</tissue>
    </source>
</reference>
<keyword evidence="10" id="KW-0539">Nucleus</keyword>
<keyword evidence="6" id="KW-0862">Zinc</keyword>
<dbReference type="STRING" id="158441.A0A226E192"/>
<comment type="similarity">
    <text evidence="2">Belongs to the krueppel C2H2-type zinc-finger protein family.</text>
</comment>
<dbReference type="GO" id="GO:0000978">
    <property type="term" value="F:RNA polymerase II cis-regulatory region sequence-specific DNA binding"/>
    <property type="evidence" value="ECO:0007669"/>
    <property type="project" value="TreeGrafter"/>
</dbReference>
<evidence type="ECO:0000313" key="15">
    <source>
        <dbReference type="Proteomes" id="UP000198287"/>
    </source>
</evidence>
<evidence type="ECO:0000256" key="6">
    <source>
        <dbReference type="ARBA" id="ARBA00022833"/>
    </source>
</evidence>
<dbReference type="Proteomes" id="UP000198287">
    <property type="component" value="Unassembled WGS sequence"/>
</dbReference>
<keyword evidence="5 11" id="KW-0863">Zinc-finger</keyword>
<name>A0A226E192_FOLCA</name>
<dbReference type="InterPro" id="IPR013087">
    <property type="entry name" value="Znf_C2H2_type"/>
</dbReference>
<proteinExistence type="inferred from homology"/>